<dbReference type="InterPro" id="IPR003784">
    <property type="entry name" value="BioY"/>
</dbReference>
<gene>
    <name evidence="3" type="ordered locus">MCP_0379</name>
</gene>
<evidence type="ECO:0000256" key="1">
    <source>
        <dbReference type="PIRNR" id="PIRNR016661"/>
    </source>
</evidence>
<feature type="transmembrane region" description="Helical" evidence="2">
    <location>
        <begin position="149"/>
        <end position="172"/>
    </location>
</feature>
<reference evidence="3 4" key="2">
    <citation type="journal article" date="2008" name="Int. J. Syst. Evol. Microbiol.">
        <title>Methanocella paludicola gen. nov., sp. nov., a methane-producing archaeon, the first isolate of the lineage 'Rice Cluster I', and proposal of the new archaeal order Methanocellales ord. nov.</title>
        <authorList>
            <person name="Sakai S."/>
            <person name="Imachi H."/>
            <person name="Hanada S."/>
            <person name="Ohashi A."/>
            <person name="Harada H."/>
            <person name="Kamagata Y."/>
        </authorList>
    </citation>
    <scope>NUCLEOTIDE SEQUENCE [LARGE SCALE GENOMIC DNA]</scope>
    <source>
        <strain evidence="4">DSM 17711 / JCM 13418 / NBRC 101707 / SANAE</strain>
    </source>
</reference>
<reference evidence="4" key="3">
    <citation type="journal article" date="2011" name="PLoS ONE">
        <title>Genome sequence of a mesophilic hydrogenotrophic methanogen Methanocella paludicola, the first cultivated representative of the order Methanocellales.</title>
        <authorList>
            <person name="Sakai S."/>
            <person name="Takaki Y."/>
            <person name="Shimamura S."/>
            <person name="Sekine M."/>
            <person name="Tajima T."/>
            <person name="Kosugi H."/>
            <person name="Ichikawa N."/>
            <person name="Tasumi E."/>
            <person name="Hiraki A.T."/>
            <person name="Shimizu A."/>
            <person name="Kato Y."/>
            <person name="Nishiko R."/>
            <person name="Mori K."/>
            <person name="Fujita N."/>
            <person name="Imachi H."/>
            <person name="Takai K."/>
        </authorList>
    </citation>
    <scope>NUCLEOTIDE SEQUENCE [LARGE SCALE GENOMIC DNA]</scope>
    <source>
        <strain evidence="4">DSM 17711 / JCM 13418 / NBRC 101707 / SANAE</strain>
    </source>
</reference>
<keyword evidence="1" id="KW-0813">Transport</keyword>
<dbReference type="PATRIC" id="fig|304371.9.peg.388"/>
<dbReference type="PANTHER" id="PTHR34295">
    <property type="entry name" value="BIOTIN TRANSPORTER BIOY"/>
    <property type="match status" value="1"/>
</dbReference>
<feature type="transmembrane region" description="Helical" evidence="2">
    <location>
        <begin position="54"/>
        <end position="76"/>
    </location>
</feature>
<dbReference type="EMBL" id="AP011532">
    <property type="protein sequence ID" value="BAI60451.1"/>
    <property type="molecule type" value="Genomic_DNA"/>
</dbReference>
<comment type="subcellular location">
    <subcellularLocation>
        <location evidence="1">Cell membrane</location>
        <topology evidence="1">Multi-pass membrane protein</topology>
    </subcellularLocation>
</comment>
<dbReference type="KEGG" id="mpd:MCP_0379"/>
<dbReference type="GO" id="GO:0015225">
    <property type="term" value="F:biotin transmembrane transporter activity"/>
    <property type="evidence" value="ECO:0007669"/>
    <property type="project" value="UniProtKB-UniRule"/>
</dbReference>
<dbReference type="GO" id="GO:0005886">
    <property type="term" value="C:plasma membrane"/>
    <property type="evidence" value="ECO:0007669"/>
    <property type="project" value="UniProtKB-SubCell"/>
</dbReference>
<organism evidence="3 4">
    <name type="scientific">Methanocella paludicola (strain DSM 17711 / JCM 13418 / NBRC 101707 / SANAE)</name>
    <dbReference type="NCBI Taxonomy" id="304371"/>
    <lineage>
        <taxon>Archaea</taxon>
        <taxon>Methanobacteriati</taxon>
        <taxon>Methanobacteriota</taxon>
        <taxon>Stenosarchaea group</taxon>
        <taxon>Methanomicrobia</taxon>
        <taxon>Methanocellales</taxon>
        <taxon>Methanocellaceae</taxon>
        <taxon>Methanocella</taxon>
    </lineage>
</organism>
<feature type="transmembrane region" description="Helical" evidence="2">
    <location>
        <begin position="83"/>
        <end position="110"/>
    </location>
</feature>
<accession>D1YVH9</accession>
<dbReference type="eggNOG" id="arCOG02986">
    <property type="taxonomic scope" value="Archaea"/>
</dbReference>
<keyword evidence="4" id="KW-1185">Reference proteome</keyword>
<keyword evidence="1" id="KW-1003">Cell membrane</keyword>
<protein>
    <submittedName>
        <fullName evidence="3">Biotin synthesis protein BioY</fullName>
    </submittedName>
</protein>
<reference evidence="3 4" key="1">
    <citation type="journal article" date="2007" name="Appl. Environ. Microbiol.">
        <title>Isolation of key methanogens for global methane emission from rice paddy fields: a novel isolate affiliated with the clone cluster rice cluster I.</title>
        <authorList>
            <person name="Sakai S."/>
            <person name="Imachi H."/>
            <person name="Sekiguchi Y."/>
            <person name="Ohashi A."/>
            <person name="Harada H."/>
            <person name="Kamagata Y."/>
        </authorList>
    </citation>
    <scope>NUCLEOTIDE SEQUENCE [LARGE SCALE GENOMIC DNA]</scope>
    <source>
        <strain evidence="4">DSM 17711 / JCM 13418 / NBRC 101707 / SANAE</strain>
    </source>
</reference>
<keyword evidence="2" id="KW-1133">Transmembrane helix</keyword>
<dbReference type="Pfam" id="PF02632">
    <property type="entry name" value="BioY"/>
    <property type="match status" value="1"/>
</dbReference>
<feature type="transmembrane region" description="Helical" evidence="2">
    <location>
        <begin position="116"/>
        <end position="142"/>
    </location>
</feature>
<comment type="similarity">
    <text evidence="1">Belongs to the BioY family.</text>
</comment>
<dbReference type="Proteomes" id="UP000001882">
    <property type="component" value="Chromosome"/>
</dbReference>
<keyword evidence="1 2" id="KW-0472">Membrane</keyword>
<dbReference type="STRING" id="304371.MCP_0379"/>
<sequence length="183" mass="19062">MFFGFTMSSRVKKLVYAALFAALTAVSAWAAIPLPYVPITLQTFFVILSGGALGAYFGALSMVVYLLLGFMGLPVFARGQSGLGVLAGPTGGYLVGFVLCAIVTGLIVKMRKNPGLLWYVLAMAAGTLAIYACGLAQLTLVLHMPLETALIIGVLAFVPGDIIKIIIAAFVARKLNTGGEAGN</sequence>
<dbReference type="Gene3D" id="1.10.1760.20">
    <property type="match status" value="1"/>
</dbReference>
<dbReference type="AlphaFoldDB" id="D1YVH9"/>
<name>D1YVH9_METPS</name>
<proteinExistence type="inferred from homology"/>
<evidence type="ECO:0000313" key="3">
    <source>
        <dbReference type="EMBL" id="BAI60451.1"/>
    </source>
</evidence>
<dbReference type="PIRSF" id="PIRSF016661">
    <property type="entry name" value="BioY"/>
    <property type="match status" value="1"/>
</dbReference>
<evidence type="ECO:0000313" key="4">
    <source>
        <dbReference type="Proteomes" id="UP000001882"/>
    </source>
</evidence>
<dbReference type="PANTHER" id="PTHR34295:SF1">
    <property type="entry name" value="BIOTIN TRANSPORTER BIOY"/>
    <property type="match status" value="1"/>
</dbReference>
<dbReference type="InParanoid" id="D1YVH9"/>
<keyword evidence="2" id="KW-0812">Transmembrane</keyword>
<evidence type="ECO:0000256" key="2">
    <source>
        <dbReference type="SAM" id="Phobius"/>
    </source>
</evidence>